<organism evidence="7 8">
    <name type="scientific">Pseudooceanicola albus</name>
    <dbReference type="NCBI Taxonomy" id="2692189"/>
    <lineage>
        <taxon>Bacteria</taxon>
        <taxon>Pseudomonadati</taxon>
        <taxon>Pseudomonadota</taxon>
        <taxon>Alphaproteobacteria</taxon>
        <taxon>Rhodobacterales</taxon>
        <taxon>Paracoccaceae</taxon>
        <taxon>Pseudooceanicola</taxon>
    </lineage>
</organism>
<protein>
    <submittedName>
        <fullName evidence="7">Radical SAM protein</fullName>
    </submittedName>
</protein>
<dbReference type="InterPro" id="IPR007197">
    <property type="entry name" value="rSAM"/>
</dbReference>
<dbReference type="InterPro" id="IPR050377">
    <property type="entry name" value="Radical_SAM_PqqE_MftC-like"/>
</dbReference>
<evidence type="ECO:0000259" key="6">
    <source>
        <dbReference type="PROSITE" id="PS51918"/>
    </source>
</evidence>
<dbReference type="PANTHER" id="PTHR11228:SF7">
    <property type="entry name" value="PQQA PEPTIDE CYCLASE"/>
    <property type="match status" value="1"/>
</dbReference>
<sequence>MSLRDHADHVSLTMEFRCNLKCVHCMIEGTMERLQPTPMGLFDQVLDEQRTHHRWKGLVLTGSEITLRADLPELAARARAAGFERVRIQTHGMHLSRPGYAERLLEAGVNDFFVSVAGAGAAQHDAITQVPGAWDKMLKGLEILDAHPDVRLLTNTVVTRLCYRELPQIVAELAHLKRLVQMEFWNYFPMAETDEKDLAVPLEALMPPLLQAIREARALGRFVEVKNVPECLLGDLRDALVNAQPLLMIDPAFWREFDRNGFHLCPHRTACGATECLGLTRAYVAEFGNEAALLRPYPKG</sequence>
<dbReference type="SFLD" id="SFLDS00029">
    <property type="entry name" value="Radical_SAM"/>
    <property type="match status" value="1"/>
</dbReference>
<proteinExistence type="predicted"/>
<evidence type="ECO:0000256" key="4">
    <source>
        <dbReference type="ARBA" id="ARBA00023004"/>
    </source>
</evidence>
<dbReference type="CDD" id="cd01335">
    <property type="entry name" value="Radical_SAM"/>
    <property type="match status" value="1"/>
</dbReference>
<dbReference type="GO" id="GO:0003824">
    <property type="term" value="F:catalytic activity"/>
    <property type="evidence" value="ECO:0007669"/>
    <property type="project" value="InterPro"/>
</dbReference>
<dbReference type="SFLD" id="SFLDG01067">
    <property type="entry name" value="SPASM/twitch_domain_containing"/>
    <property type="match status" value="1"/>
</dbReference>
<keyword evidence="4" id="KW-0408">Iron</keyword>
<dbReference type="GO" id="GO:0051536">
    <property type="term" value="F:iron-sulfur cluster binding"/>
    <property type="evidence" value="ECO:0007669"/>
    <property type="project" value="UniProtKB-KW"/>
</dbReference>
<dbReference type="InterPro" id="IPR058240">
    <property type="entry name" value="rSAM_sf"/>
</dbReference>
<accession>A0A6L7G6J1</accession>
<evidence type="ECO:0000256" key="5">
    <source>
        <dbReference type="ARBA" id="ARBA00023014"/>
    </source>
</evidence>
<evidence type="ECO:0000256" key="3">
    <source>
        <dbReference type="ARBA" id="ARBA00022723"/>
    </source>
</evidence>
<dbReference type="PROSITE" id="PS51918">
    <property type="entry name" value="RADICAL_SAM"/>
    <property type="match status" value="1"/>
</dbReference>
<gene>
    <name evidence="7" type="ORF">GR170_18935</name>
</gene>
<dbReference type="PANTHER" id="PTHR11228">
    <property type="entry name" value="RADICAL SAM DOMAIN PROTEIN"/>
    <property type="match status" value="1"/>
</dbReference>
<dbReference type="SUPFAM" id="SSF102114">
    <property type="entry name" value="Radical SAM enzymes"/>
    <property type="match status" value="1"/>
</dbReference>
<feature type="domain" description="Radical SAM core" evidence="6">
    <location>
        <begin position="2"/>
        <end position="222"/>
    </location>
</feature>
<evidence type="ECO:0000256" key="2">
    <source>
        <dbReference type="ARBA" id="ARBA00022691"/>
    </source>
</evidence>
<comment type="cofactor">
    <cofactor evidence="1">
        <name>[4Fe-4S] cluster</name>
        <dbReference type="ChEBI" id="CHEBI:49883"/>
    </cofactor>
</comment>
<reference evidence="7 8" key="1">
    <citation type="submission" date="2019-12" db="EMBL/GenBank/DDBJ databases">
        <authorList>
            <person name="Li M."/>
        </authorList>
    </citation>
    <scope>NUCLEOTIDE SEQUENCE [LARGE SCALE GENOMIC DNA]</scope>
    <source>
        <strain evidence="7 8">GBMRC 2024</strain>
    </source>
</reference>
<evidence type="ECO:0000313" key="7">
    <source>
        <dbReference type="EMBL" id="MXN19914.1"/>
    </source>
</evidence>
<dbReference type="InterPro" id="IPR013785">
    <property type="entry name" value="Aldolase_TIM"/>
</dbReference>
<keyword evidence="8" id="KW-1185">Reference proteome</keyword>
<keyword evidence="3" id="KW-0479">Metal-binding</keyword>
<keyword evidence="5" id="KW-0411">Iron-sulfur</keyword>
<dbReference type="AlphaFoldDB" id="A0A6L7G6J1"/>
<comment type="caution">
    <text evidence="7">The sequence shown here is derived from an EMBL/GenBank/DDBJ whole genome shotgun (WGS) entry which is preliminary data.</text>
</comment>
<name>A0A6L7G6J1_9RHOB</name>
<dbReference type="Pfam" id="PF04055">
    <property type="entry name" value="Radical_SAM"/>
    <property type="match status" value="1"/>
</dbReference>
<dbReference type="GO" id="GO:0046872">
    <property type="term" value="F:metal ion binding"/>
    <property type="evidence" value="ECO:0007669"/>
    <property type="project" value="UniProtKB-KW"/>
</dbReference>
<keyword evidence="2" id="KW-0949">S-adenosyl-L-methionine</keyword>
<dbReference type="EMBL" id="WUMU01000022">
    <property type="protein sequence ID" value="MXN19914.1"/>
    <property type="molecule type" value="Genomic_DNA"/>
</dbReference>
<dbReference type="Proteomes" id="UP000477911">
    <property type="component" value="Unassembled WGS sequence"/>
</dbReference>
<dbReference type="Gene3D" id="3.20.20.70">
    <property type="entry name" value="Aldolase class I"/>
    <property type="match status" value="1"/>
</dbReference>
<evidence type="ECO:0000256" key="1">
    <source>
        <dbReference type="ARBA" id="ARBA00001966"/>
    </source>
</evidence>
<evidence type="ECO:0000313" key="8">
    <source>
        <dbReference type="Proteomes" id="UP000477911"/>
    </source>
</evidence>